<dbReference type="PROSITE" id="PS51257">
    <property type="entry name" value="PROKAR_LIPOPROTEIN"/>
    <property type="match status" value="1"/>
</dbReference>
<protein>
    <submittedName>
        <fullName evidence="9">SusD family protein</fullName>
    </submittedName>
</protein>
<dbReference type="STRING" id="477680.SAMN05421788_105169"/>
<gene>
    <name evidence="9" type="ORF">SAMN05421788_105169</name>
</gene>
<keyword evidence="5" id="KW-0998">Cell outer membrane</keyword>
<dbReference type="RefSeq" id="WP_076380011.1">
    <property type="nucleotide sequence ID" value="NZ_AP017422.1"/>
</dbReference>
<dbReference type="AlphaFoldDB" id="A0A173MCY5"/>
<dbReference type="Pfam" id="PF14322">
    <property type="entry name" value="SusD-like_3"/>
    <property type="match status" value="1"/>
</dbReference>
<dbReference type="InterPro" id="IPR012944">
    <property type="entry name" value="SusD_RagB_dom"/>
</dbReference>
<evidence type="ECO:0000313" key="9">
    <source>
        <dbReference type="EMBL" id="SIT21626.1"/>
    </source>
</evidence>
<evidence type="ECO:0000256" key="2">
    <source>
        <dbReference type="ARBA" id="ARBA00006275"/>
    </source>
</evidence>
<keyword evidence="3" id="KW-0732">Signal</keyword>
<dbReference type="InterPro" id="IPR033985">
    <property type="entry name" value="SusD-like_N"/>
</dbReference>
<evidence type="ECO:0000259" key="8">
    <source>
        <dbReference type="Pfam" id="PF14322"/>
    </source>
</evidence>
<evidence type="ECO:0000313" key="10">
    <source>
        <dbReference type="Proteomes" id="UP000186917"/>
    </source>
</evidence>
<dbReference type="EMBL" id="FTOR01000005">
    <property type="protein sequence ID" value="SIT21626.1"/>
    <property type="molecule type" value="Genomic_DNA"/>
</dbReference>
<comment type="similarity">
    <text evidence="2">Belongs to the SusD family.</text>
</comment>
<feature type="repeat" description="TPR" evidence="6">
    <location>
        <begin position="229"/>
        <end position="262"/>
    </location>
</feature>
<evidence type="ECO:0000256" key="4">
    <source>
        <dbReference type="ARBA" id="ARBA00023136"/>
    </source>
</evidence>
<evidence type="ECO:0000256" key="3">
    <source>
        <dbReference type="ARBA" id="ARBA00022729"/>
    </source>
</evidence>
<dbReference type="KEGG" id="fln:FLA_1384"/>
<evidence type="ECO:0000256" key="6">
    <source>
        <dbReference type="PROSITE-ProRule" id="PRU00339"/>
    </source>
</evidence>
<proteinExistence type="inferred from homology"/>
<dbReference type="Gene3D" id="1.25.40.390">
    <property type="match status" value="1"/>
</dbReference>
<sequence length="496" mass="54966">MRKITLYSILFFSLALGSCKKFLEEYSQDEIRPGTTDELSSLMYSDAYPRQTVMDNFDLLTDDVMCNGPAKDGTGNFVSGYLTALEAGRPMFKYDVTMFDATSSIASGTDVYSICYGKIKGCNVVMDYLDGVKGTDKERNAIKGQCLFLRAYYYLRLVTAYAQPYTRTDIDPAKALGVPLVLTSKVKDGGVGRNTLEEVYGQIESDLLTAATLLNDNYTPATIFRVGNVAAWTLLSRLYLYKGNWDKVVEYSSKALEQNPNLTPFTSFINTSGVVANTGLYNIVNAEIIWAFGNSTVATTYFPSLYSQTPPYSVSSSLAQLYDQQTSTANFGDLRYKIFFSLSNGGPYYAAKYTANAVYGASGLRVAELYLNRAEALSKRFLSKGDAADRTQALADLNTLRASRYDNRNTAYANVDISDGNALFSFCQNERRRELCLEEGFRWVDIKRWGLSVTHVFTGTDGLAVTSTLAANSNLYALPIPYTAMNNNDQLVQNPR</sequence>
<reference evidence="10" key="1">
    <citation type="submission" date="2017-01" db="EMBL/GenBank/DDBJ databases">
        <authorList>
            <person name="Varghese N."/>
            <person name="Submissions S."/>
        </authorList>
    </citation>
    <scope>NUCLEOTIDE SEQUENCE [LARGE SCALE GENOMIC DNA]</scope>
    <source>
        <strain evidence="10">DSM 21054</strain>
    </source>
</reference>
<keyword evidence="10" id="KW-1185">Reference proteome</keyword>
<dbReference type="GO" id="GO:0009279">
    <property type="term" value="C:cell outer membrane"/>
    <property type="evidence" value="ECO:0007669"/>
    <property type="project" value="UniProtKB-SubCell"/>
</dbReference>
<accession>A0A173MCY5</accession>
<evidence type="ECO:0000256" key="5">
    <source>
        <dbReference type="ARBA" id="ARBA00023237"/>
    </source>
</evidence>
<evidence type="ECO:0000259" key="7">
    <source>
        <dbReference type="Pfam" id="PF07980"/>
    </source>
</evidence>
<keyword evidence="4" id="KW-0472">Membrane</keyword>
<evidence type="ECO:0000256" key="1">
    <source>
        <dbReference type="ARBA" id="ARBA00004442"/>
    </source>
</evidence>
<name>A0A173MCY5_9BACT</name>
<keyword evidence="6" id="KW-0802">TPR repeat</keyword>
<comment type="subcellular location">
    <subcellularLocation>
        <location evidence="1">Cell outer membrane</location>
    </subcellularLocation>
</comment>
<feature type="domain" description="RagB/SusD" evidence="7">
    <location>
        <begin position="364"/>
        <end position="495"/>
    </location>
</feature>
<dbReference type="Pfam" id="PF07980">
    <property type="entry name" value="SusD_RagB"/>
    <property type="match status" value="1"/>
</dbReference>
<feature type="domain" description="SusD-like N-terminal" evidence="8">
    <location>
        <begin position="109"/>
        <end position="240"/>
    </location>
</feature>
<organism evidence="9 10">
    <name type="scientific">Filimonas lacunae</name>
    <dbReference type="NCBI Taxonomy" id="477680"/>
    <lineage>
        <taxon>Bacteria</taxon>
        <taxon>Pseudomonadati</taxon>
        <taxon>Bacteroidota</taxon>
        <taxon>Chitinophagia</taxon>
        <taxon>Chitinophagales</taxon>
        <taxon>Chitinophagaceae</taxon>
        <taxon>Filimonas</taxon>
    </lineage>
</organism>
<dbReference type="OrthoDB" id="1094477at2"/>
<dbReference type="PROSITE" id="PS50005">
    <property type="entry name" value="TPR"/>
    <property type="match status" value="1"/>
</dbReference>
<dbReference type="SUPFAM" id="SSF48452">
    <property type="entry name" value="TPR-like"/>
    <property type="match status" value="1"/>
</dbReference>
<dbReference type="InterPro" id="IPR011990">
    <property type="entry name" value="TPR-like_helical_dom_sf"/>
</dbReference>
<dbReference type="Proteomes" id="UP000186917">
    <property type="component" value="Unassembled WGS sequence"/>
</dbReference>
<dbReference type="InterPro" id="IPR019734">
    <property type="entry name" value="TPR_rpt"/>
</dbReference>